<dbReference type="AlphaFoldDB" id="S9P9S7"/>
<organism evidence="1 2">
    <name type="scientific">Cystobacter fuscus (strain ATCC 25194 / DSM 2262 / NBRC 100088 / M29)</name>
    <dbReference type="NCBI Taxonomy" id="1242864"/>
    <lineage>
        <taxon>Bacteria</taxon>
        <taxon>Pseudomonadati</taxon>
        <taxon>Myxococcota</taxon>
        <taxon>Myxococcia</taxon>
        <taxon>Myxococcales</taxon>
        <taxon>Cystobacterineae</taxon>
        <taxon>Archangiaceae</taxon>
        <taxon>Cystobacter</taxon>
    </lineage>
</organism>
<comment type="caution">
    <text evidence="1">The sequence shown here is derived from an EMBL/GenBank/DDBJ whole genome shotgun (WGS) entry which is preliminary data.</text>
</comment>
<proteinExistence type="predicted"/>
<keyword evidence="2" id="KW-1185">Reference proteome</keyword>
<accession>S9P9S7</accession>
<gene>
    <name evidence="1" type="ORF">D187_002640</name>
</gene>
<evidence type="ECO:0008006" key="3">
    <source>
        <dbReference type="Google" id="ProtNLM"/>
    </source>
</evidence>
<dbReference type="OrthoDB" id="5525623at2"/>
<name>S9P9S7_CYSF2</name>
<dbReference type="EMBL" id="ANAH02000015">
    <property type="protein sequence ID" value="EPX59896.1"/>
    <property type="molecule type" value="Genomic_DNA"/>
</dbReference>
<evidence type="ECO:0000313" key="2">
    <source>
        <dbReference type="Proteomes" id="UP000011682"/>
    </source>
</evidence>
<dbReference type="Proteomes" id="UP000011682">
    <property type="component" value="Unassembled WGS sequence"/>
</dbReference>
<dbReference type="RefSeq" id="WP_002629445.1">
    <property type="nucleotide sequence ID" value="NZ_ANAH02000015.1"/>
</dbReference>
<protein>
    <recommendedName>
        <fullName evidence="3">Lipoprotein</fullName>
    </recommendedName>
</protein>
<evidence type="ECO:0000313" key="1">
    <source>
        <dbReference type="EMBL" id="EPX59896.1"/>
    </source>
</evidence>
<reference evidence="1" key="1">
    <citation type="submission" date="2013-05" db="EMBL/GenBank/DDBJ databases">
        <title>Genome assembly of Cystobacter fuscus DSM 2262.</title>
        <authorList>
            <person name="Sharma G."/>
            <person name="Khatri I."/>
            <person name="Kaur C."/>
            <person name="Mayilraj S."/>
            <person name="Subramanian S."/>
        </authorList>
    </citation>
    <scope>NUCLEOTIDE SEQUENCE [LARGE SCALE GENOMIC DNA]</scope>
    <source>
        <strain evidence="1">DSM 2262</strain>
    </source>
</reference>
<dbReference type="PROSITE" id="PS51257">
    <property type="entry name" value="PROKAR_LIPOPROTEIN"/>
    <property type="match status" value="1"/>
</dbReference>
<sequence length="114" mass="12402">MPRYVWVLGGLVWWTACPGNGGLGGEDAGGVPPEQRNRELRACILQRLPPAEATATEWKVSGYVLVDAYVKCQREREPEQATAADFRSVVRELAELDADTSLVRIIVPPGEGAP</sequence>